<dbReference type="RefSeq" id="XP_015653498.1">
    <property type="nucleotide sequence ID" value="XM_015807840.1"/>
</dbReference>
<dbReference type="PANTHER" id="PTHR11937">
    <property type="entry name" value="ACTIN"/>
    <property type="match status" value="1"/>
</dbReference>
<dbReference type="Gene3D" id="3.90.640.10">
    <property type="entry name" value="Actin, Chain A, domain 4"/>
    <property type="match status" value="1"/>
</dbReference>
<comment type="similarity">
    <text evidence="1">Belongs to the actin family.</text>
</comment>
<protein>
    <submittedName>
        <fullName evidence="2">Putative actin-like protein</fullName>
    </submittedName>
</protein>
<organism evidence="2 3">
    <name type="scientific">Leptomonas pyrrhocoris</name>
    <name type="common">Firebug parasite</name>
    <dbReference type="NCBI Taxonomy" id="157538"/>
    <lineage>
        <taxon>Eukaryota</taxon>
        <taxon>Discoba</taxon>
        <taxon>Euglenozoa</taxon>
        <taxon>Kinetoplastea</taxon>
        <taxon>Metakinetoplastina</taxon>
        <taxon>Trypanosomatida</taxon>
        <taxon>Trypanosomatidae</taxon>
        <taxon>Leishmaniinae</taxon>
        <taxon>Leptomonas</taxon>
    </lineage>
</organism>
<proteinExistence type="inferred from homology"/>
<evidence type="ECO:0000256" key="1">
    <source>
        <dbReference type="RuleBase" id="RU000487"/>
    </source>
</evidence>
<dbReference type="SUPFAM" id="SSF53067">
    <property type="entry name" value="Actin-like ATPase domain"/>
    <property type="match status" value="2"/>
</dbReference>
<dbReference type="InterPro" id="IPR004001">
    <property type="entry name" value="Actin_CS"/>
</dbReference>
<dbReference type="SMART" id="SM00268">
    <property type="entry name" value="ACTIN"/>
    <property type="match status" value="1"/>
</dbReference>
<dbReference type="GeneID" id="26909025"/>
<sequence>MNIPPNTVNVLRSVPLPDEAATMHTNAAVLDVGSCSTRLGFAGDTAPRMRQRTCVVKGRACFDEASAILDESDDPAAATVLKSGVIADWEAYEQLMERVVCMLDLGNAEHSTPLLLTEKALVPDHQRRKIAELLFETYHVGAASFALSPVLALYASGLSTGVSVELGNDQSHVVPVFQGLSLFHATHALDLGGAALTRHFTSLMSPLATGLLPLMETMTSAQQESMWEYVKERHCSVAESKQAFSSVDRFTASPSSGSVSSAGQGAAEDRYKEDFVLPDGTVLPVSGAARFTPGESYFQPSLSPALQHPRDQSAVVDEVLLRSTHTPLSVPELIVDAMQRCDHDLLPTFASHVVLSGGASLLRGVAQRMESEVQARLAGISVESTRLIADVERRDAAFVGGSIWASLPAAQSLWVSKSDYEEVGPLAVVRGCF</sequence>
<dbReference type="VEuPathDB" id="TriTrypDB:LpyrH10_26_0370"/>
<gene>
    <name evidence="2" type="ORF">ABB37_08742</name>
</gene>
<reference evidence="2 3" key="1">
    <citation type="submission" date="2015-07" db="EMBL/GenBank/DDBJ databases">
        <title>High-quality genome of monoxenous trypanosomatid Leptomonas pyrrhocoris.</title>
        <authorList>
            <person name="Flegontov P."/>
            <person name="Butenko A."/>
            <person name="Firsov S."/>
            <person name="Vlcek C."/>
            <person name="Logacheva M.D."/>
            <person name="Field M."/>
            <person name="Filatov D."/>
            <person name="Flegontova O."/>
            <person name="Gerasimov E."/>
            <person name="Jackson A.P."/>
            <person name="Kelly S."/>
            <person name="Opperdoes F."/>
            <person name="O'Reilly A."/>
            <person name="Votypka J."/>
            <person name="Yurchenko V."/>
            <person name="Lukes J."/>
        </authorList>
    </citation>
    <scope>NUCLEOTIDE SEQUENCE [LARGE SCALE GENOMIC DNA]</scope>
    <source>
        <strain evidence="2">H10</strain>
    </source>
</reference>
<dbReference type="InterPro" id="IPR043129">
    <property type="entry name" value="ATPase_NBD"/>
</dbReference>
<accession>A0A0N0VDA4</accession>
<dbReference type="InterPro" id="IPR004000">
    <property type="entry name" value="Actin"/>
</dbReference>
<dbReference type="AlphaFoldDB" id="A0A0N0VDA4"/>
<name>A0A0N0VDA4_LEPPY</name>
<dbReference type="Proteomes" id="UP000037923">
    <property type="component" value="Unassembled WGS sequence"/>
</dbReference>
<dbReference type="Gene3D" id="3.30.420.40">
    <property type="match status" value="2"/>
</dbReference>
<comment type="caution">
    <text evidence="2">The sequence shown here is derived from an EMBL/GenBank/DDBJ whole genome shotgun (WGS) entry which is preliminary data.</text>
</comment>
<dbReference type="OMA" id="MNIPLNT"/>
<keyword evidence="3" id="KW-1185">Reference proteome</keyword>
<dbReference type="PROSITE" id="PS00432">
    <property type="entry name" value="ACTINS_2"/>
    <property type="match status" value="1"/>
</dbReference>
<evidence type="ECO:0000313" key="3">
    <source>
        <dbReference type="Proteomes" id="UP000037923"/>
    </source>
</evidence>
<dbReference type="RefSeq" id="XP_015653497.1">
    <property type="nucleotide sequence ID" value="XM_015807839.1"/>
</dbReference>
<evidence type="ECO:0000313" key="2">
    <source>
        <dbReference type="EMBL" id="KPA75058.1"/>
    </source>
</evidence>
<dbReference type="OrthoDB" id="270004at2759"/>
<dbReference type="FunFam" id="3.30.420.40:FF:000058">
    <property type="entry name" value="Putative actin-related protein 5"/>
    <property type="match status" value="1"/>
</dbReference>
<dbReference type="Pfam" id="PF00022">
    <property type="entry name" value="Actin"/>
    <property type="match status" value="1"/>
</dbReference>
<dbReference type="EMBL" id="LGTL01000026">
    <property type="protein sequence ID" value="KPA75059.1"/>
    <property type="molecule type" value="Genomic_DNA"/>
</dbReference>
<dbReference type="EMBL" id="LGTL01000026">
    <property type="protein sequence ID" value="KPA75058.1"/>
    <property type="molecule type" value="Genomic_DNA"/>
</dbReference>